<evidence type="ECO:0000313" key="2">
    <source>
        <dbReference type="EMBL" id="CAH7674275.1"/>
    </source>
</evidence>
<dbReference type="Proteomes" id="UP001153365">
    <property type="component" value="Unassembled WGS sequence"/>
</dbReference>
<keyword evidence="1" id="KW-0472">Membrane</keyword>
<evidence type="ECO:0000313" key="3">
    <source>
        <dbReference type="Proteomes" id="UP001153365"/>
    </source>
</evidence>
<feature type="transmembrane region" description="Helical" evidence="1">
    <location>
        <begin position="226"/>
        <end position="245"/>
    </location>
</feature>
<keyword evidence="1" id="KW-0812">Transmembrane</keyword>
<name>A0AAV0AW11_PHAPC</name>
<dbReference type="EMBL" id="CALTRL010001967">
    <property type="protein sequence ID" value="CAH7674275.1"/>
    <property type="molecule type" value="Genomic_DNA"/>
</dbReference>
<gene>
    <name evidence="2" type="ORF">PPACK8108_LOCUS9184</name>
</gene>
<organism evidence="2 3">
    <name type="scientific">Phakopsora pachyrhizi</name>
    <name type="common">Asian soybean rust disease fungus</name>
    <dbReference type="NCBI Taxonomy" id="170000"/>
    <lineage>
        <taxon>Eukaryota</taxon>
        <taxon>Fungi</taxon>
        <taxon>Dikarya</taxon>
        <taxon>Basidiomycota</taxon>
        <taxon>Pucciniomycotina</taxon>
        <taxon>Pucciniomycetes</taxon>
        <taxon>Pucciniales</taxon>
        <taxon>Phakopsoraceae</taxon>
        <taxon>Phakopsora</taxon>
    </lineage>
</organism>
<accession>A0AAV0AW11</accession>
<proteinExistence type="predicted"/>
<evidence type="ECO:0008006" key="4">
    <source>
        <dbReference type="Google" id="ProtNLM"/>
    </source>
</evidence>
<protein>
    <recommendedName>
        <fullName evidence="4">Retrotransposon gag domain-containing protein</fullName>
    </recommendedName>
</protein>
<evidence type="ECO:0000256" key="1">
    <source>
        <dbReference type="SAM" id="Phobius"/>
    </source>
</evidence>
<comment type="caution">
    <text evidence="2">The sequence shown here is derived from an EMBL/GenBank/DDBJ whole genome shotgun (WGS) entry which is preliminary data.</text>
</comment>
<keyword evidence="1" id="KW-1133">Transmembrane helix</keyword>
<sequence>MISAYQIPGRIATMRLPRLFEGVALDWFVTKSELDNPHDWEAWKVLIKTQFGTRLWKKKMIKAFESDFFDPMKDKPHKWWLQQKKRIFGQCKGSLEHDIKYRIDMDQDLPHLIAVIEEVIEMKGLNKKFSKETKSVKKTVKYLSRIRILDKIWHTFRPGHVVWCPYKRCDKGTSCTEEHICGGTGLLGADTGGHFPNPTSYKKNVDGVQNLCTKIMKVFTAHYKVAPFWCVGLYVFLAAGAYILAKMTRNM</sequence>
<keyword evidence="3" id="KW-1185">Reference proteome</keyword>
<reference evidence="2" key="1">
    <citation type="submission" date="2022-06" db="EMBL/GenBank/DDBJ databases">
        <authorList>
            <consortium name="SYNGENTA / RWTH Aachen University"/>
        </authorList>
    </citation>
    <scope>NUCLEOTIDE SEQUENCE</scope>
</reference>
<dbReference type="AlphaFoldDB" id="A0AAV0AW11"/>